<keyword evidence="9" id="KW-1185">Reference proteome</keyword>
<evidence type="ECO:0000256" key="2">
    <source>
        <dbReference type="ARBA" id="ARBA00022475"/>
    </source>
</evidence>
<dbReference type="EMBL" id="PKPP01007448">
    <property type="protein sequence ID" value="PWA53359.1"/>
    <property type="molecule type" value="Genomic_DNA"/>
</dbReference>
<keyword evidence="5" id="KW-1133">Transmembrane helix</keyword>
<dbReference type="GO" id="GO:0005886">
    <property type="term" value="C:plasma membrane"/>
    <property type="evidence" value="ECO:0007669"/>
    <property type="project" value="UniProtKB-SubCell"/>
</dbReference>
<organism evidence="8 9">
    <name type="scientific">Artemisia annua</name>
    <name type="common">Sweet wormwood</name>
    <dbReference type="NCBI Taxonomy" id="35608"/>
    <lineage>
        <taxon>Eukaryota</taxon>
        <taxon>Viridiplantae</taxon>
        <taxon>Streptophyta</taxon>
        <taxon>Embryophyta</taxon>
        <taxon>Tracheophyta</taxon>
        <taxon>Spermatophyta</taxon>
        <taxon>Magnoliopsida</taxon>
        <taxon>eudicotyledons</taxon>
        <taxon>Gunneridae</taxon>
        <taxon>Pentapetalae</taxon>
        <taxon>asterids</taxon>
        <taxon>campanulids</taxon>
        <taxon>Asterales</taxon>
        <taxon>Asteraceae</taxon>
        <taxon>Asteroideae</taxon>
        <taxon>Anthemideae</taxon>
        <taxon>Artemisiinae</taxon>
        <taxon>Artemisia</taxon>
    </lineage>
</organism>
<comment type="caution">
    <text evidence="8">The sequence shown here is derived from an EMBL/GenBank/DDBJ whole genome shotgun (WGS) entry which is preliminary data.</text>
</comment>
<dbReference type="GO" id="GO:0019199">
    <property type="term" value="F:transmembrane receptor protein kinase activity"/>
    <property type="evidence" value="ECO:0007669"/>
    <property type="project" value="InterPro"/>
</dbReference>
<dbReference type="AlphaFoldDB" id="A0A2U1LWG6"/>
<accession>A0A2U1LWG6</accession>
<evidence type="ECO:0000256" key="7">
    <source>
        <dbReference type="ARBA" id="ARBA00023157"/>
    </source>
</evidence>
<reference evidence="8 9" key="1">
    <citation type="journal article" date="2018" name="Mol. Plant">
        <title>The genome of Artemisia annua provides insight into the evolution of Asteraceae family and artemisinin biosynthesis.</title>
        <authorList>
            <person name="Shen Q."/>
            <person name="Zhang L."/>
            <person name="Liao Z."/>
            <person name="Wang S."/>
            <person name="Yan T."/>
            <person name="Shi P."/>
            <person name="Liu M."/>
            <person name="Fu X."/>
            <person name="Pan Q."/>
            <person name="Wang Y."/>
            <person name="Lv Z."/>
            <person name="Lu X."/>
            <person name="Zhang F."/>
            <person name="Jiang W."/>
            <person name="Ma Y."/>
            <person name="Chen M."/>
            <person name="Hao X."/>
            <person name="Li L."/>
            <person name="Tang Y."/>
            <person name="Lv G."/>
            <person name="Zhou Y."/>
            <person name="Sun X."/>
            <person name="Brodelius P.E."/>
            <person name="Rose J.K.C."/>
            <person name="Tang K."/>
        </authorList>
    </citation>
    <scope>NUCLEOTIDE SEQUENCE [LARGE SCALE GENOMIC DNA]</scope>
    <source>
        <strain evidence="9">cv. Huhao1</strain>
        <tissue evidence="8">Leaf</tissue>
    </source>
</reference>
<keyword evidence="8" id="KW-0418">Kinase</keyword>
<name>A0A2U1LWG6_ARTAN</name>
<dbReference type="GO" id="GO:0045087">
    <property type="term" value="P:innate immune response"/>
    <property type="evidence" value="ECO:0007669"/>
    <property type="project" value="InterPro"/>
</dbReference>
<keyword evidence="3" id="KW-0812">Transmembrane</keyword>
<protein>
    <submittedName>
        <fullName evidence="8">Chitin elicitor receptor kinase 1</fullName>
    </submittedName>
</protein>
<dbReference type="SUPFAM" id="SSF56112">
    <property type="entry name" value="Protein kinase-like (PK-like)"/>
    <property type="match status" value="1"/>
</dbReference>
<dbReference type="InterPro" id="IPR044812">
    <property type="entry name" value="CERK1/LYK3-like"/>
</dbReference>
<gene>
    <name evidence="8" type="ORF">CTI12_AA448870</name>
</gene>
<keyword evidence="2" id="KW-1003">Cell membrane</keyword>
<evidence type="ECO:0000313" key="9">
    <source>
        <dbReference type="Proteomes" id="UP000245207"/>
    </source>
</evidence>
<dbReference type="PANTHER" id="PTHR46204:SF2">
    <property type="entry name" value="CHITIN ELICITOR RECEPTOR KINASE 1"/>
    <property type="match status" value="1"/>
</dbReference>
<sequence>MKEVDDSARVTYTAVRVYSKKARTWEQMTWEARIVNIGAACESAKTVIADNTKAAIKKMDMQASKEFSAELKVRLLGYCVEEPLFWVYEFSENGNLSQHLRGSAGYSGSTIPPILQKNLKVDLLKVLHRSPVTSPLTSSDSFCFWCIAISSWSFKAKELGFGKNDEGDTHLRKAAIKKMDMQASKEFSAELKSSHDFAGTVARILC</sequence>
<keyword evidence="8" id="KW-0675">Receptor</keyword>
<dbReference type="PANTHER" id="PTHR46204">
    <property type="entry name" value="CHITIN ELICITOR RECEPTOR KINASE 1-RELATED"/>
    <property type="match status" value="1"/>
</dbReference>
<evidence type="ECO:0000256" key="6">
    <source>
        <dbReference type="ARBA" id="ARBA00023136"/>
    </source>
</evidence>
<evidence type="ECO:0000256" key="4">
    <source>
        <dbReference type="ARBA" id="ARBA00022729"/>
    </source>
</evidence>
<keyword evidence="6" id="KW-0472">Membrane</keyword>
<proteinExistence type="predicted"/>
<keyword evidence="4" id="KW-0732">Signal</keyword>
<dbReference type="Proteomes" id="UP000245207">
    <property type="component" value="Unassembled WGS sequence"/>
</dbReference>
<keyword evidence="7" id="KW-1015">Disulfide bond</keyword>
<evidence type="ECO:0000313" key="8">
    <source>
        <dbReference type="EMBL" id="PWA53359.1"/>
    </source>
</evidence>
<evidence type="ECO:0000256" key="1">
    <source>
        <dbReference type="ARBA" id="ARBA00004162"/>
    </source>
</evidence>
<dbReference type="Gene3D" id="1.10.510.10">
    <property type="entry name" value="Transferase(Phosphotransferase) domain 1"/>
    <property type="match status" value="1"/>
</dbReference>
<dbReference type="STRING" id="35608.A0A2U1LWG6"/>
<comment type="subcellular location">
    <subcellularLocation>
        <location evidence="1">Cell membrane</location>
        <topology evidence="1">Single-pass membrane protein</topology>
    </subcellularLocation>
</comment>
<evidence type="ECO:0000256" key="5">
    <source>
        <dbReference type="ARBA" id="ARBA00022989"/>
    </source>
</evidence>
<dbReference type="InterPro" id="IPR011009">
    <property type="entry name" value="Kinase-like_dom_sf"/>
</dbReference>
<keyword evidence="8" id="KW-0808">Transferase</keyword>
<evidence type="ECO:0000256" key="3">
    <source>
        <dbReference type="ARBA" id="ARBA00022692"/>
    </source>
</evidence>